<comment type="caution">
    <text evidence="2">The sequence shown here is derived from an EMBL/GenBank/DDBJ whole genome shotgun (WGS) entry which is preliminary data.</text>
</comment>
<organism evidence="2 3">
    <name type="scientific">Apiosordaria backusii</name>
    <dbReference type="NCBI Taxonomy" id="314023"/>
    <lineage>
        <taxon>Eukaryota</taxon>
        <taxon>Fungi</taxon>
        <taxon>Dikarya</taxon>
        <taxon>Ascomycota</taxon>
        <taxon>Pezizomycotina</taxon>
        <taxon>Sordariomycetes</taxon>
        <taxon>Sordariomycetidae</taxon>
        <taxon>Sordariales</taxon>
        <taxon>Lasiosphaeriaceae</taxon>
        <taxon>Apiosordaria</taxon>
    </lineage>
</organism>
<protein>
    <submittedName>
        <fullName evidence="2">Uncharacterized protein</fullName>
    </submittedName>
</protein>
<keyword evidence="1" id="KW-0812">Transmembrane</keyword>
<evidence type="ECO:0000313" key="3">
    <source>
        <dbReference type="Proteomes" id="UP001172159"/>
    </source>
</evidence>
<proteinExistence type="predicted"/>
<reference evidence="2" key="1">
    <citation type="submission" date="2023-06" db="EMBL/GenBank/DDBJ databases">
        <title>Genome-scale phylogeny and comparative genomics of the fungal order Sordariales.</title>
        <authorList>
            <consortium name="Lawrence Berkeley National Laboratory"/>
            <person name="Hensen N."/>
            <person name="Bonometti L."/>
            <person name="Westerberg I."/>
            <person name="Brannstrom I.O."/>
            <person name="Guillou S."/>
            <person name="Cros-Aarteil S."/>
            <person name="Calhoun S."/>
            <person name="Haridas S."/>
            <person name="Kuo A."/>
            <person name="Mondo S."/>
            <person name="Pangilinan J."/>
            <person name="Riley R."/>
            <person name="Labutti K."/>
            <person name="Andreopoulos B."/>
            <person name="Lipzen A."/>
            <person name="Chen C."/>
            <person name="Yanf M."/>
            <person name="Daum C."/>
            <person name="Ng V."/>
            <person name="Clum A."/>
            <person name="Steindorff A."/>
            <person name="Ohm R."/>
            <person name="Martin F."/>
            <person name="Silar P."/>
            <person name="Natvig D."/>
            <person name="Lalanne C."/>
            <person name="Gautier V."/>
            <person name="Ament-Velasquez S.L."/>
            <person name="Kruys A."/>
            <person name="Hutchinson M.I."/>
            <person name="Powell A.J."/>
            <person name="Barry K."/>
            <person name="Miller A.N."/>
            <person name="Grigoriev I.V."/>
            <person name="Debuchy R."/>
            <person name="Gladieux P."/>
            <person name="Thoren M.H."/>
            <person name="Johannesson H."/>
        </authorList>
    </citation>
    <scope>NUCLEOTIDE SEQUENCE</scope>
    <source>
        <strain evidence="2">CBS 540.89</strain>
    </source>
</reference>
<accession>A0AA40DUW1</accession>
<feature type="transmembrane region" description="Helical" evidence="1">
    <location>
        <begin position="73"/>
        <end position="91"/>
    </location>
</feature>
<dbReference type="EMBL" id="JAUKTV010000014">
    <property type="protein sequence ID" value="KAK0716435.1"/>
    <property type="molecule type" value="Genomic_DNA"/>
</dbReference>
<keyword evidence="1" id="KW-0472">Membrane</keyword>
<evidence type="ECO:0000256" key="1">
    <source>
        <dbReference type="SAM" id="Phobius"/>
    </source>
</evidence>
<evidence type="ECO:0000313" key="2">
    <source>
        <dbReference type="EMBL" id="KAK0716435.1"/>
    </source>
</evidence>
<name>A0AA40DUW1_9PEZI</name>
<dbReference type="AlphaFoldDB" id="A0AA40DUW1"/>
<feature type="transmembrane region" description="Helical" evidence="1">
    <location>
        <begin position="45"/>
        <end position="67"/>
    </location>
</feature>
<keyword evidence="1" id="KW-1133">Transmembrane helix</keyword>
<sequence>MLIVSILNNDYLYYFIKDKISKLKLYLYFGFIKLFKKVLKINLKILNILKVKVIIKVLFFINALAMILKDLGASYSLVIFINIDYTIYYYINFKLFKYLFYY</sequence>
<gene>
    <name evidence="2" type="ORF">B0T21DRAFT_351886</name>
</gene>
<dbReference type="Proteomes" id="UP001172159">
    <property type="component" value="Unassembled WGS sequence"/>
</dbReference>
<keyword evidence="3" id="KW-1185">Reference proteome</keyword>